<evidence type="ECO:0000313" key="1">
    <source>
        <dbReference type="EMBL" id="KKK55825.1"/>
    </source>
</evidence>
<comment type="caution">
    <text evidence="1">The sequence shown here is derived from an EMBL/GenBank/DDBJ whole genome shotgun (WGS) entry which is preliminary data.</text>
</comment>
<gene>
    <name evidence="1" type="ORF">LCGC14_3070680</name>
</gene>
<dbReference type="AlphaFoldDB" id="A0A0F8X4J0"/>
<organism evidence="1">
    <name type="scientific">marine sediment metagenome</name>
    <dbReference type="NCBI Taxonomy" id="412755"/>
    <lineage>
        <taxon>unclassified sequences</taxon>
        <taxon>metagenomes</taxon>
        <taxon>ecological metagenomes</taxon>
    </lineage>
</organism>
<reference evidence="1" key="1">
    <citation type="journal article" date="2015" name="Nature">
        <title>Complex archaea that bridge the gap between prokaryotes and eukaryotes.</title>
        <authorList>
            <person name="Spang A."/>
            <person name="Saw J.H."/>
            <person name="Jorgensen S.L."/>
            <person name="Zaremba-Niedzwiedzka K."/>
            <person name="Martijn J."/>
            <person name="Lind A.E."/>
            <person name="van Eijk R."/>
            <person name="Schleper C."/>
            <person name="Guy L."/>
            <person name="Ettema T.J."/>
        </authorList>
    </citation>
    <scope>NUCLEOTIDE SEQUENCE</scope>
</reference>
<dbReference type="EMBL" id="LAZR01065305">
    <property type="protein sequence ID" value="KKK55825.1"/>
    <property type="molecule type" value="Genomic_DNA"/>
</dbReference>
<name>A0A0F8X4J0_9ZZZZ</name>
<sequence length="110" mass="12683">MTYFAVYETSTGILRSLGTVLADPMPPQFTVIDIGTSPADNTMWDETTRTFIPRPPKVFVDRLEDLRNRPAFKQVWNTLNQNQRDAMRQALIWILGKARFRPEGQSEPIE</sequence>
<protein>
    <submittedName>
        <fullName evidence="1">Uncharacterized protein</fullName>
    </submittedName>
</protein>
<accession>A0A0F8X4J0</accession>
<proteinExistence type="predicted"/>